<dbReference type="SUPFAM" id="SSF48371">
    <property type="entry name" value="ARM repeat"/>
    <property type="match status" value="1"/>
</dbReference>
<accession>A0A4P9WGB7</accession>
<sequence length="252" mass="28025">VNEIRDSMEVVQSAEYPRFLALLIPPFSSLLVNEPAAFVSNSPEQKLRLAILEIIHRFPHNDALKNYAVDLVKTLIHILKEDNEDNACLALKIVVDLFKTYRTPLEDLVQSFFDLVQDMYRNMKQAVKDTFDTVPGTVRHQRGGENGTEAGSWDCTPGHAQPASPAGADGGEASSTKVLGKSMYSFKVLSECPIIIALLFQIHRKAVPQNVQAFVPLVMEVRVDSKIMGPNGNGGSELRYLTWERAFFFTGS</sequence>
<feature type="region of interest" description="Disordered" evidence="1">
    <location>
        <begin position="135"/>
        <end position="172"/>
    </location>
</feature>
<evidence type="ECO:0000313" key="3">
    <source>
        <dbReference type="Proteomes" id="UP000269721"/>
    </source>
</evidence>
<reference evidence="3" key="1">
    <citation type="journal article" date="2018" name="Nat. Microbiol.">
        <title>Leveraging single-cell genomics to expand the fungal tree of life.</title>
        <authorList>
            <person name="Ahrendt S.R."/>
            <person name="Quandt C.A."/>
            <person name="Ciobanu D."/>
            <person name="Clum A."/>
            <person name="Salamov A."/>
            <person name="Andreopoulos B."/>
            <person name="Cheng J.F."/>
            <person name="Woyke T."/>
            <person name="Pelin A."/>
            <person name="Henrissat B."/>
            <person name="Reynolds N.K."/>
            <person name="Benny G.L."/>
            <person name="Smith M.E."/>
            <person name="James T.Y."/>
            <person name="Grigoriev I.V."/>
        </authorList>
    </citation>
    <scope>NUCLEOTIDE SEQUENCE [LARGE SCALE GENOMIC DNA]</scope>
</reference>
<feature type="non-terminal residue" evidence="2">
    <location>
        <position position="1"/>
    </location>
</feature>
<dbReference type="OrthoDB" id="5570127at2759"/>
<dbReference type="EMBL" id="KZ995740">
    <property type="protein sequence ID" value="RKO90070.1"/>
    <property type="molecule type" value="Genomic_DNA"/>
</dbReference>
<dbReference type="Proteomes" id="UP000269721">
    <property type="component" value="Unassembled WGS sequence"/>
</dbReference>
<evidence type="ECO:0000256" key="1">
    <source>
        <dbReference type="SAM" id="MobiDB-lite"/>
    </source>
</evidence>
<evidence type="ECO:0008006" key="4">
    <source>
        <dbReference type="Google" id="ProtNLM"/>
    </source>
</evidence>
<protein>
    <recommendedName>
        <fullName evidence="4">Armadillo-type protein</fullName>
    </recommendedName>
</protein>
<proteinExistence type="predicted"/>
<dbReference type="AlphaFoldDB" id="A0A4P9WGB7"/>
<evidence type="ECO:0000313" key="2">
    <source>
        <dbReference type="EMBL" id="RKO90070.1"/>
    </source>
</evidence>
<dbReference type="InterPro" id="IPR016024">
    <property type="entry name" value="ARM-type_fold"/>
</dbReference>
<gene>
    <name evidence="2" type="ORF">BDK51DRAFT_18323</name>
</gene>
<keyword evidence="3" id="KW-1185">Reference proteome</keyword>
<name>A0A4P9WGB7_9FUNG</name>
<organism evidence="2 3">
    <name type="scientific">Blyttiomyces helicus</name>
    <dbReference type="NCBI Taxonomy" id="388810"/>
    <lineage>
        <taxon>Eukaryota</taxon>
        <taxon>Fungi</taxon>
        <taxon>Fungi incertae sedis</taxon>
        <taxon>Chytridiomycota</taxon>
        <taxon>Chytridiomycota incertae sedis</taxon>
        <taxon>Chytridiomycetes</taxon>
        <taxon>Chytridiomycetes incertae sedis</taxon>
        <taxon>Blyttiomyces</taxon>
    </lineage>
</organism>